<proteinExistence type="predicted"/>
<dbReference type="PANTHER" id="PTHR42815:SF2">
    <property type="entry name" value="FAD-BINDING, PUTATIVE (AFU_ORTHOLOGUE AFUA_6G07600)-RELATED"/>
    <property type="match status" value="1"/>
</dbReference>
<evidence type="ECO:0000256" key="1">
    <source>
        <dbReference type="SAM" id="MobiDB-lite"/>
    </source>
</evidence>
<feature type="region of interest" description="Disordered" evidence="1">
    <location>
        <begin position="1"/>
        <end position="20"/>
    </location>
</feature>
<sequence length="228" mass="25168">MSEPTVVHVAPAARPQRPARPSFRRLDLGGIRDVLGFPHESTEAKVVPTIGETARRFIAHAPFMTLATCDAHGRADCSPRGDGPGFVKVLDERTIALPDRTGNRLVQSFENLLENPAVGTLFFVPGLRETLRVNGTGYVTDDAQLLERFTADGRRAKLALVVDVTEVYLHCGKALIRSGLWDPRWQTLAHDMSRGISVFSLNEIEKGAPHGTSTEIEEWIEEAYVKEL</sequence>
<dbReference type="PANTHER" id="PTHR42815">
    <property type="entry name" value="FAD-BINDING, PUTATIVE (AFU_ORTHOLOGUE AFUA_6G07600)-RELATED"/>
    <property type="match status" value="1"/>
</dbReference>
<reference evidence="4" key="1">
    <citation type="submission" date="2023-07" db="EMBL/GenBank/DDBJ databases">
        <title>Conexibacter stalactiti sp. nov., isolated from stalactites in a lava cave and emended description of the genus Conexibacter.</title>
        <authorList>
            <person name="Lee S.D."/>
        </authorList>
    </citation>
    <scope>NUCLEOTIDE SEQUENCE [LARGE SCALE GENOMIC DNA]</scope>
    <source>
        <strain evidence="4">KCTC 39840</strain>
    </source>
</reference>
<dbReference type="NCBIfam" id="TIGR04025">
    <property type="entry name" value="PPOX_FMN_DR2398"/>
    <property type="match status" value="1"/>
</dbReference>
<gene>
    <name evidence="3" type="ORF">R7226_17405</name>
</gene>
<dbReference type="EMBL" id="JAWSTH010000047">
    <property type="protein sequence ID" value="MDW5596128.1"/>
    <property type="molecule type" value="Genomic_DNA"/>
</dbReference>
<feature type="domain" description="Pyridoxamine 5'-phosphate oxidase N-terminal" evidence="2">
    <location>
        <begin position="52"/>
        <end position="171"/>
    </location>
</feature>
<reference evidence="3 4" key="2">
    <citation type="submission" date="2023-10" db="EMBL/GenBank/DDBJ databases">
        <authorList>
            <person name="Han X.F."/>
        </authorList>
    </citation>
    <scope>NUCLEOTIDE SEQUENCE [LARGE SCALE GENOMIC DNA]</scope>
    <source>
        <strain evidence="3 4">KCTC 39840</strain>
    </source>
</reference>
<dbReference type="InterPro" id="IPR024029">
    <property type="entry name" value="Pyridox_Oxase_FMN-dep"/>
</dbReference>
<dbReference type="InterPro" id="IPR012349">
    <property type="entry name" value="Split_barrel_FMN-bd"/>
</dbReference>
<organism evidence="3 4">
    <name type="scientific">Conexibacter stalactiti</name>
    <dbReference type="NCBI Taxonomy" id="1940611"/>
    <lineage>
        <taxon>Bacteria</taxon>
        <taxon>Bacillati</taxon>
        <taxon>Actinomycetota</taxon>
        <taxon>Thermoleophilia</taxon>
        <taxon>Solirubrobacterales</taxon>
        <taxon>Conexibacteraceae</taxon>
        <taxon>Conexibacter</taxon>
    </lineage>
</organism>
<protein>
    <submittedName>
        <fullName evidence="3">Pyridoxamine 5'-phosphate oxidase family protein</fullName>
    </submittedName>
</protein>
<keyword evidence="4" id="KW-1185">Reference proteome</keyword>
<dbReference type="SUPFAM" id="SSF50475">
    <property type="entry name" value="FMN-binding split barrel"/>
    <property type="match status" value="1"/>
</dbReference>
<evidence type="ECO:0000313" key="3">
    <source>
        <dbReference type="EMBL" id="MDW5596128.1"/>
    </source>
</evidence>
<feature type="compositionally biased region" description="Low complexity" evidence="1">
    <location>
        <begin position="10"/>
        <end position="20"/>
    </location>
</feature>
<comment type="caution">
    <text evidence="3">The sequence shown here is derived from an EMBL/GenBank/DDBJ whole genome shotgun (WGS) entry which is preliminary data.</text>
</comment>
<dbReference type="RefSeq" id="WP_318598507.1">
    <property type="nucleotide sequence ID" value="NZ_JAWSTH010000047.1"/>
</dbReference>
<accession>A0ABU4HS81</accession>
<evidence type="ECO:0000259" key="2">
    <source>
        <dbReference type="Pfam" id="PF01243"/>
    </source>
</evidence>
<dbReference type="Gene3D" id="2.30.110.10">
    <property type="entry name" value="Electron Transport, Fmn-binding Protein, Chain A"/>
    <property type="match status" value="1"/>
</dbReference>
<evidence type="ECO:0000313" key="4">
    <source>
        <dbReference type="Proteomes" id="UP001284601"/>
    </source>
</evidence>
<dbReference type="Pfam" id="PF01243">
    <property type="entry name" value="PNPOx_N"/>
    <property type="match status" value="1"/>
</dbReference>
<name>A0ABU4HS81_9ACTN</name>
<dbReference type="Proteomes" id="UP001284601">
    <property type="component" value="Unassembled WGS sequence"/>
</dbReference>
<dbReference type="InterPro" id="IPR011576">
    <property type="entry name" value="Pyridox_Oxase_N"/>
</dbReference>